<dbReference type="InterPro" id="IPR006179">
    <property type="entry name" value="5_nucleotidase/apyrase"/>
</dbReference>
<feature type="domain" description="5'-Nucleotidase C-terminal" evidence="3">
    <location>
        <begin position="510"/>
        <end position="651"/>
    </location>
</feature>
<dbReference type="PANTHER" id="PTHR11575:SF24">
    <property type="entry name" value="5'-NUCLEOTIDASE"/>
    <property type="match status" value="1"/>
</dbReference>
<dbReference type="PROSITE" id="PS00785">
    <property type="entry name" value="5_NUCLEOTIDASE_1"/>
    <property type="match status" value="1"/>
</dbReference>
<dbReference type="Pfam" id="PF02872">
    <property type="entry name" value="5_nucleotid_C"/>
    <property type="match status" value="2"/>
</dbReference>
<gene>
    <name evidence="5" type="ORF">DS745_07150</name>
</gene>
<dbReference type="GO" id="GO:0008253">
    <property type="term" value="F:5'-nucleotidase activity"/>
    <property type="evidence" value="ECO:0007669"/>
    <property type="project" value="TreeGrafter"/>
</dbReference>
<dbReference type="InterPro" id="IPR004843">
    <property type="entry name" value="Calcineurin-like_PHP"/>
</dbReference>
<dbReference type="InterPro" id="IPR006146">
    <property type="entry name" value="5'-Nucleotdase_CS"/>
</dbReference>
<dbReference type="GO" id="GO:0008768">
    <property type="term" value="F:UDP-sugar diphosphatase activity"/>
    <property type="evidence" value="ECO:0007669"/>
    <property type="project" value="TreeGrafter"/>
</dbReference>
<dbReference type="OrthoDB" id="9775118at2"/>
<dbReference type="Pfam" id="PF00149">
    <property type="entry name" value="Metallophos"/>
    <property type="match status" value="1"/>
</dbReference>
<evidence type="ECO:0000259" key="4">
    <source>
        <dbReference type="Pfam" id="PF19886"/>
    </source>
</evidence>
<evidence type="ECO:0000256" key="1">
    <source>
        <dbReference type="ARBA" id="ARBA00022729"/>
    </source>
</evidence>
<dbReference type="InterPro" id="IPR029052">
    <property type="entry name" value="Metallo-depent_PP-like"/>
</dbReference>
<accession>A0A4Q0VX11</accession>
<feature type="domain" description="5'-Nucleotidase C-terminal" evidence="3">
    <location>
        <begin position="313"/>
        <end position="459"/>
    </location>
</feature>
<dbReference type="Gene3D" id="3.60.21.10">
    <property type="match status" value="2"/>
</dbReference>
<dbReference type="Pfam" id="PF19886">
    <property type="entry name" value="DUF6359"/>
    <property type="match status" value="1"/>
</dbReference>
<evidence type="ECO:0000313" key="5">
    <source>
        <dbReference type="EMBL" id="RXJ02165.1"/>
    </source>
</evidence>
<dbReference type="AlphaFoldDB" id="A0A4Q0VX11"/>
<dbReference type="InterPro" id="IPR036907">
    <property type="entry name" value="5'-Nucleotdase_C_sf"/>
</dbReference>
<comment type="caution">
    <text evidence="5">The sequence shown here is derived from an EMBL/GenBank/DDBJ whole genome shotgun (WGS) entry which is preliminary data.</text>
</comment>
<sequence>MLFQRHKRHVSMFLVFILLFSQFFVFPVGKASATDNDNYILKVLHTNDIHSKIDGLGKAAAYINSVRSNSLYSLYLDAGDIFSGNPVVDLQHGKPIVEILNKMNVDAMTIGNHEFDYGQTAFAANEELSNFPWLSANMEVVNSSIPIKQPEPFIKKSMGEFTVGILTLTQTPPATAPAGVVGIEFHPYNATVNKYKHLKEEVDVFIALTHIGYSDDRKLAQDFPGLFDVIIGAHSHTALSAPNKDTGTPIAQTGGNLTSVGNLTIEIDRITKDVVSVNGHLQPVAALTETDTEIQSLIDQYNAESEELLGVKIGFSNTGLSRSGNADVPLGNFWTDAMRDFTGADVALTNGGGLRADIKAGDITKRDIYTVEPFANEIMVIEMTGAALKDVIHYSYTRSNRNRIDLQTSGLHYTIKTNAAGGYLDADLFIEGQPINPTGTYKVAVGDYIGTGGSGYNFVGEVTAGLVGFMTDSMIQFAEKLTAEGKAIDYRTEGRIKVVVDTNAPMPGTVIGSTTNGLFSQNKDKADTGLGNLYTDAIRVKGNAQIGILNASSVNGEIPAGNITDKQIESLDQFGNEIVVVKAKGEEIEKVILSQSNHHKRVDLQVSGLKYKLVESGEATPKYSGIEMTLADGTAFDKNAVYTVAYNNYMHGTSFYGLGSDVVSENGKVWQSVVDYVKAQTSAIDYVEGQRITVETKTGPVPPPPVSSYLTVAQAIANNTGTGKTVRGYVVGHVVSTNSYNFEPEFKDDFNLLLADNPNERDVSKLLPVQIATAFRGEYGLKTNPKLIGELIEVTGSLEAYFTRPGLRTPTAFAKIAKPEPTTHELVIMGTTDIHAHIMPYDYMADAVDQKFGLAKVYTLVQQLRAKHNNTLLVDN</sequence>
<organism evidence="5 6">
    <name type="scientific">Anaerobacillus alkaliphilus</name>
    <dbReference type="NCBI Taxonomy" id="1548597"/>
    <lineage>
        <taxon>Bacteria</taxon>
        <taxon>Bacillati</taxon>
        <taxon>Bacillota</taxon>
        <taxon>Bacilli</taxon>
        <taxon>Bacillales</taxon>
        <taxon>Bacillaceae</taxon>
        <taxon>Anaerobacillus</taxon>
    </lineage>
</organism>
<dbReference type="Gene3D" id="3.90.780.10">
    <property type="entry name" value="5'-Nucleotidase, C-terminal domain"/>
    <property type="match status" value="2"/>
</dbReference>
<dbReference type="PANTHER" id="PTHR11575">
    <property type="entry name" value="5'-NUCLEOTIDASE-RELATED"/>
    <property type="match status" value="1"/>
</dbReference>
<dbReference type="GO" id="GO:0046872">
    <property type="term" value="F:metal ion binding"/>
    <property type="evidence" value="ECO:0007669"/>
    <property type="project" value="InterPro"/>
</dbReference>
<dbReference type="Proteomes" id="UP000290649">
    <property type="component" value="Unassembled WGS sequence"/>
</dbReference>
<dbReference type="GO" id="GO:0030288">
    <property type="term" value="C:outer membrane-bounded periplasmic space"/>
    <property type="evidence" value="ECO:0007669"/>
    <property type="project" value="TreeGrafter"/>
</dbReference>
<dbReference type="CDD" id="cd00845">
    <property type="entry name" value="MPP_UshA_N_like"/>
    <property type="match status" value="1"/>
</dbReference>
<dbReference type="InterPro" id="IPR008334">
    <property type="entry name" value="5'-Nucleotdase_C"/>
</dbReference>
<evidence type="ECO:0000259" key="3">
    <source>
        <dbReference type="Pfam" id="PF02872"/>
    </source>
</evidence>
<dbReference type="GO" id="GO:0000166">
    <property type="term" value="F:nucleotide binding"/>
    <property type="evidence" value="ECO:0007669"/>
    <property type="project" value="InterPro"/>
</dbReference>
<feature type="non-terminal residue" evidence="5">
    <location>
        <position position="876"/>
    </location>
</feature>
<dbReference type="InterPro" id="IPR045939">
    <property type="entry name" value="YhcR_N"/>
</dbReference>
<dbReference type="SUPFAM" id="SSF56300">
    <property type="entry name" value="Metallo-dependent phosphatases"/>
    <property type="match status" value="2"/>
</dbReference>
<evidence type="ECO:0000259" key="2">
    <source>
        <dbReference type="Pfam" id="PF00149"/>
    </source>
</evidence>
<name>A0A4Q0VX11_9BACI</name>
<dbReference type="SUPFAM" id="SSF55816">
    <property type="entry name" value="5'-nucleotidase (syn. UDP-sugar hydrolase), C-terminal domain"/>
    <property type="match status" value="2"/>
</dbReference>
<keyword evidence="6" id="KW-1185">Reference proteome</keyword>
<proteinExistence type="predicted"/>
<dbReference type="PRINTS" id="PR01607">
    <property type="entry name" value="APYRASEFAMLY"/>
</dbReference>
<dbReference type="RefSeq" id="WP_129077582.1">
    <property type="nucleotide sequence ID" value="NZ_QOUX01000026.1"/>
</dbReference>
<feature type="domain" description="Calcineurin-like phosphoesterase" evidence="2">
    <location>
        <begin position="41"/>
        <end position="237"/>
    </location>
</feature>
<evidence type="ECO:0000313" key="6">
    <source>
        <dbReference type="Proteomes" id="UP000290649"/>
    </source>
</evidence>
<feature type="domain" description="Endonuclease YhcR N-terminal" evidence="4">
    <location>
        <begin position="710"/>
        <end position="813"/>
    </location>
</feature>
<dbReference type="EMBL" id="QOUX01000026">
    <property type="protein sequence ID" value="RXJ02165.1"/>
    <property type="molecule type" value="Genomic_DNA"/>
</dbReference>
<keyword evidence="1" id="KW-0732">Signal</keyword>
<dbReference type="GO" id="GO:0009166">
    <property type="term" value="P:nucleotide catabolic process"/>
    <property type="evidence" value="ECO:0007669"/>
    <property type="project" value="InterPro"/>
</dbReference>
<reference evidence="5 6" key="1">
    <citation type="journal article" date="2019" name="Int. J. Syst. Evol. Microbiol.">
        <title>Anaerobacillus alkaliphilus sp. nov., a novel alkaliphilic and moderately halophilic bacterium.</title>
        <authorList>
            <person name="Borsodi A.K."/>
            <person name="Aszalos J.M."/>
            <person name="Bihari P."/>
            <person name="Nagy I."/>
            <person name="Schumann P."/>
            <person name="Sproer C."/>
            <person name="Kovacs A.L."/>
            <person name="Boka K."/>
            <person name="Dobosy P."/>
            <person name="Ovari M."/>
            <person name="Szili-Kovacs T."/>
            <person name="Toth E."/>
        </authorList>
    </citation>
    <scope>NUCLEOTIDE SEQUENCE [LARGE SCALE GENOMIC DNA]</scope>
    <source>
        <strain evidence="5 6">B16-10</strain>
    </source>
</reference>
<protein>
    <submittedName>
        <fullName evidence="5">Multifunctional 2',3'-cyclic-nucleotide 2'-phosphodiesterase/5'-nucleotidase/3'-nucleotidase</fullName>
    </submittedName>
</protein>